<dbReference type="AlphaFoldDB" id="A0A8D5U8Z1"/>
<sequence>MEEILKTTEDKKVHLAFIFDPNKCIICNACVNACNSAYGGLNWRTLLVFGEDTKVGVSISCNHCENPLCMKACPANAIRRDELGIVYIDPKECIGCGYCTWACPYEEPKFTKEGIMSKCDFCRARLLNKQGLPLCVESCPTGALSFGWVKEKEYSAPYLAPYDITRPNLVVRQSKTEIKASPLKQRKEQNYWQLLLFTLFSEFALGSLFVPVKGVIPLILMLVGLVPSILHINRKDRFYRVIFNLKTSWLSREVFFASLSVLSLILYALTDTSVTLISSVTLVSLAVLSSIMLYLLKSVPSWYNLDTPISFVGTAFTTTFPIGYFLTHDPVYLVVGVVFSVAEMVVNKENKYRISLNSAYVVLAILSILFPLISLITVPVAVLSEFIQRKGFYEHILYYGLPK</sequence>
<dbReference type="GO" id="GO:0046872">
    <property type="term" value="F:metal ion binding"/>
    <property type="evidence" value="ECO:0007669"/>
    <property type="project" value="UniProtKB-KW"/>
</dbReference>
<evidence type="ECO:0000259" key="6">
    <source>
        <dbReference type="PROSITE" id="PS51379"/>
    </source>
</evidence>
<feature type="domain" description="4Fe-4S ferredoxin-type" evidence="6">
    <location>
        <begin position="51"/>
        <end position="83"/>
    </location>
</feature>
<dbReference type="GO" id="GO:0016491">
    <property type="term" value="F:oxidoreductase activity"/>
    <property type="evidence" value="ECO:0007669"/>
    <property type="project" value="UniProtKB-ARBA"/>
</dbReference>
<dbReference type="SUPFAM" id="SSF54862">
    <property type="entry name" value="4Fe-4S ferredoxins"/>
    <property type="match status" value="1"/>
</dbReference>
<feature type="transmembrane region" description="Helical" evidence="5">
    <location>
        <begin position="359"/>
        <end position="382"/>
    </location>
</feature>
<dbReference type="InterPro" id="IPR007059">
    <property type="entry name" value="DmsC"/>
</dbReference>
<feature type="transmembrane region" description="Helical" evidence="5">
    <location>
        <begin position="254"/>
        <end position="270"/>
    </location>
</feature>
<keyword evidence="8" id="KW-1185">Reference proteome</keyword>
<dbReference type="KEGG" id="csty:KN1_28650"/>
<feature type="transmembrane region" description="Helical" evidence="5">
    <location>
        <begin position="215"/>
        <end position="233"/>
    </location>
</feature>
<dbReference type="InterPro" id="IPR050954">
    <property type="entry name" value="ET_IronSulfur_Cluster-Binding"/>
</dbReference>
<dbReference type="CDD" id="cd16371">
    <property type="entry name" value="DMSOR_beta_like"/>
    <property type="match status" value="1"/>
</dbReference>
<feature type="transmembrane region" description="Helical" evidence="5">
    <location>
        <begin position="276"/>
        <end position="296"/>
    </location>
</feature>
<dbReference type="Gene3D" id="3.30.70.20">
    <property type="match status" value="2"/>
</dbReference>
<dbReference type="PROSITE" id="PS00198">
    <property type="entry name" value="4FE4S_FER_1"/>
    <property type="match status" value="1"/>
</dbReference>
<dbReference type="EMBL" id="AP024597">
    <property type="protein sequence ID" value="BCU71568.1"/>
    <property type="molecule type" value="Genomic_DNA"/>
</dbReference>
<dbReference type="GO" id="GO:0019645">
    <property type="term" value="P:anaerobic electron transport chain"/>
    <property type="evidence" value="ECO:0007669"/>
    <property type="project" value="InterPro"/>
</dbReference>
<evidence type="ECO:0000256" key="1">
    <source>
        <dbReference type="ARBA" id="ARBA00022485"/>
    </source>
</evidence>
<evidence type="ECO:0000256" key="3">
    <source>
        <dbReference type="ARBA" id="ARBA00023004"/>
    </source>
</evidence>
<dbReference type="GO" id="GO:0051539">
    <property type="term" value="F:4 iron, 4 sulfur cluster binding"/>
    <property type="evidence" value="ECO:0007669"/>
    <property type="project" value="UniProtKB-KW"/>
</dbReference>
<feature type="domain" description="4Fe-4S ferredoxin-type" evidence="6">
    <location>
        <begin position="84"/>
        <end position="113"/>
    </location>
</feature>
<keyword evidence="5" id="KW-1133">Transmembrane helix</keyword>
<keyword evidence="4" id="KW-0411">Iron-sulfur</keyword>
<evidence type="ECO:0000313" key="8">
    <source>
        <dbReference type="Proteomes" id="UP000825123"/>
    </source>
</evidence>
<dbReference type="PROSITE" id="PS51379">
    <property type="entry name" value="4FE4S_FER_2"/>
    <property type="match status" value="3"/>
</dbReference>
<dbReference type="PANTHER" id="PTHR43177">
    <property type="entry name" value="PROTEIN NRFC"/>
    <property type="match status" value="1"/>
</dbReference>
<keyword evidence="1" id="KW-0004">4Fe-4S</keyword>
<organism evidence="7 8">
    <name type="scientific">Stygiolobus caldivivus</name>
    <dbReference type="NCBI Taxonomy" id="2824673"/>
    <lineage>
        <taxon>Archaea</taxon>
        <taxon>Thermoproteota</taxon>
        <taxon>Thermoprotei</taxon>
        <taxon>Sulfolobales</taxon>
        <taxon>Sulfolobaceae</taxon>
        <taxon>Stygiolobus</taxon>
    </lineage>
</organism>
<proteinExistence type="predicted"/>
<evidence type="ECO:0000256" key="5">
    <source>
        <dbReference type="SAM" id="Phobius"/>
    </source>
</evidence>
<accession>A0A8D5U8Z1</accession>
<dbReference type="Pfam" id="PF04976">
    <property type="entry name" value="DmsC"/>
    <property type="match status" value="1"/>
</dbReference>
<dbReference type="RefSeq" id="WP_221288390.1">
    <property type="nucleotide sequence ID" value="NZ_AP024597.1"/>
</dbReference>
<evidence type="ECO:0000256" key="4">
    <source>
        <dbReference type="ARBA" id="ARBA00023014"/>
    </source>
</evidence>
<gene>
    <name evidence="7" type="ORF">KN1_28650</name>
</gene>
<keyword evidence="2" id="KW-0479">Metal-binding</keyword>
<dbReference type="Pfam" id="PF13247">
    <property type="entry name" value="Fer4_11"/>
    <property type="match status" value="1"/>
</dbReference>
<feature type="domain" description="4Fe-4S ferredoxin-type" evidence="6">
    <location>
        <begin position="15"/>
        <end position="46"/>
    </location>
</feature>
<keyword evidence="5" id="KW-0472">Membrane</keyword>
<dbReference type="GO" id="GO:0016020">
    <property type="term" value="C:membrane"/>
    <property type="evidence" value="ECO:0007669"/>
    <property type="project" value="InterPro"/>
</dbReference>
<name>A0A8D5U8Z1_9CREN</name>
<dbReference type="PANTHER" id="PTHR43177:SF3">
    <property type="entry name" value="PROTEIN NRFC HOMOLOG"/>
    <property type="match status" value="1"/>
</dbReference>
<dbReference type="InterPro" id="IPR017896">
    <property type="entry name" value="4Fe4S_Fe-S-bd"/>
</dbReference>
<evidence type="ECO:0000256" key="2">
    <source>
        <dbReference type="ARBA" id="ARBA00022723"/>
    </source>
</evidence>
<keyword evidence="5" id="KW-0812">Transmembrane</keyword>
<dbReference type="GeneID" id="66164580"/>
<evidence type="ECO:0000313" key="7">
    <source>
        <dbReference type="EMBL" id="BCU71568.1"/>
    </source>
</evidence>
<dbReference type="Proteomes" id="UP000825123">
    <property type="component" value="Chromosome"/>
</dbReference>
<feature type="transmembrane region" description="Helical" evidence="5">
    <location>
        <begin position="331"/>
        <end position="347"/>
    </location>
</feature>
<reference evidence="7 8" key="1">
    <citation type="submission" date="2021-04" db="EMBL/GenBank/DDBJ databases">
        <title>Complete genome sequence of Stygiolobus sp. KN-1.</title>
        <authorList>
            <person name="Nakamura K."/>
            <person name="Sakai H."/>
            <person name="Kurosawa N."/>
        </authorList>
    </citation>
    <scope>NUCLEOTIDE SEQUENCE [LARGE SCALE GENOMIC DNA]</scope>
    <source>
        <strain evidence="7 8">KN-1</strain>
    </source>
</reference>
<keyword evidence="3" id="KW-0408">Iron</keyword>
<dbReference type="InterPro" id="IPR017900">
    <property type="entry name" value="4Fe4S_Fe_S_CS"/>
</dbReference>
<protein>
    <submittedName>
        <fullName evidence="7">4Fe-4S ferredoxin</fullName>
    </submittedName>
</protein>
<feature type="transmembrane region" description="Helical" evidence="5">
    <location>
        <begin position="308"/>
        <end position="325"/>
    </location>
</feature>